<protein>
    <recommendedName>
        <fullName evidence="4">Transmembrane protein</fullName>
    </recommendedName>
</protein>
<feature type="transmembrane region" description="Helical" evidence="1">
    <location>
        <begin position="335"/>
        <end position="355"/>
    </location>
</feature>
<comment type="caution">
    <text evidence="2">The sequence shown here is derived from an EMBL/GenBank/DDBJ whole genome shotgun (WGS) entry which is preliminary data.</text>
</comment>
<keyword evidence="3" id="KW-1185">Reference proteome</keyword>
<dbReference type="AlphaFoldDB" id="A0A0V0Q9B3"/>
<dbReference type="PANTHER" id="PTHR13018">
    <property type="entry name" value="PROBABLE MEMBRANE PROTEIN DUF221-RELATED"/>
    <property type="match status" value="1"/>
</dbReference>
<dbReference type="InParanoid" id="A0A0V0Q9B3"/>
<dbReference type="PANTHER" id="PTHR13018:SF5">
    <property type="entry name" value="RE44586P"/>
    <property type="match status" value="1"/>
</dbReference>
<evidence type="ECO:0000256" key="1">
    <source>
        <dbReference type="SAM" id="Phobius"/>
    </source>
</evidence>
<dbReference type="Proteomes" id="UP000054937">
    <property type="component" value="Unassembled WGS sequence"/>
</dbReference>
<accession>A0A0V0Q9B3</accession>
<dbReference type="GO" id="GO:0005886">
    <property type="term" value="C:plasma membrane"/>
    <property type="evidence" value="ECO:0007669"/>
    <property type="project" value="TreeGrafter"/>
</dbReference>
<keyword evidence="1" id="KW-0472">Membrane</keyword>
<dbReference type="InterPro" id="IPR045122">
    <property type="entry name" value="Csc1-like"/>
</dbReference>
<reference evidence="2 3" key="1">
    <citation type="journal article" date="2015" name="Sci. Rep.">
        <title>Genome of the facultative scuticociliatosis pathogen Pseudocohnilembus persalinus provides insight into its virulence through horizontal gene transfer.</title>
        <authorList>
            <person name="Xiong J."/>
            <person name="Wang G."/>
            <person name="Cheng J."/>
            <person name="Tian M."/>
            <person name="Pan X."/>
            <person name="Warren A."/>
            <person name="Jiang C."/>
            <person name="Yuan D."/>
            <person name="Miao W."/>
        </authorList>
    </citation>
    <scope>NUCLEOTIDE SEQUENCE [LARGE SCALE GENOMIC DNA]</scope>
    <source>
        <strain evidence="2">36N120E</strain>
    </source>
</reference>
<dbReference type="OrthoDB" id="197892at2759"/>
<evidence type="ECO:0000313" key="3">
    <source>
        <dbReference type="Proteomes" id="UP000054937"/>
    </source>
</evidence>
<dbReference type="GO" id="GO:0005227">
    <property type="term" value="F:calcium-activated cation channel activity"/>
    <property type="evidence" value="ECO:0007669"/>
    <property type="project" value="InterPro"/>
</dbReference>
<keyword evidence="1" id="KW-0812">Transmembrane</keyword>
<feature type="transmembrane region" description="Helical" evidence="1">
    <location>
        <begin position="375"/>
        <end position="396"/>
    </location>
</feature>
<organism evidence="2 3">
    <name type="scientific">Pseudocohnilembus persalinus</name>
    <name type="common">Ciliate</name>
    <dbReference type="NCBI Taxonomy" id="266149"/>
    <lineage>
        <taxon>Eukaryota</taxon>
        <taxon>Sar</taxon>
        <taxon>Alveolata</taxon>
        <taxon>Ciliophora</taxon>
        <taxon>Intramacronucleata</taxon>
        <taxon>Oligohymenophorea</taxon>
        <taxon>Scuticociliatia</taxon>
        <taxon>Philasterida</taxon>
        <taxon>Pseudocohnilembidae</taxon>
        <taxon>Pseudocohnilembus</taxon>
    </lineage>
</organism>
<evidence type="ECO:0008006" key="4">
    <source>
        <dbReference type="Google" id="ProtNLM"/>
    </source>
</evidence>
<evidence type="ECO:0000313" key="2">
    <source>
        <dbReference type="EMBL" id="KRW98828.1"/>
    </source>
</evidence>
<dbReference type="EMBL" id="LDAU01000229">
    <property type="protein sequence ID" value="KRW98828.1"/>
    <property type="molecule type" value="Genomic_DNA"/>
</dbReference>
<name>A0A0V0Q9B3_PSEPJ</name>
<proteinExistence type="predicted"/>
<sequence length="435" mass="51624">MSQQLMQQEDLNLNIVNSYQQSKNKFPNLNSQKIQYYNNKCDNYHYNNQIPQIQNQNQQSERQLNKNQFFNQSIFSFDDNFSDQIHDYYDDYFEDKNQIQIDKNLDHSQLLTTSGDENKSNIKYKNFQFGLQNIKQEYHYNKKNKKKFLTSFVIHKKSTIRNTMIVEYEQEDLGYQPASIPSNINLAISHKKANKLGIPTNYQKVCNCCIKPVFKKKFKFWRSNPLLARYGSGLPVYFYVIIQNVIICILVFLINSIYVQLKEDLICQQFKDECFSYALGLKVLYPKFLDDKKNPQFFIYDKPVKIKKAPEPDDIIWENFGIPPGKKLVSRIIEFILHITFLAVCTATFMGLYEFQNYLKNTYPELNDIYNIYDLIMSFFFSSAIMMFIFAGKLVIFKLTMLRYYQTYSQRDSNLMTKYLFFNMSASIICNSLLV</sequence>
<keyword evidence="1" id="KW-1133">Transmembrane helix</keyword>
<feature type="transmembrane region" description="Helical" evidence="1">
    <location>
        <begin position="236"/>
        <end position="261"/>
    </location>
</feature>
<gene>
    <name evidence="2" type="ORF">PPERSA_10599</name>
</gene>